<feature type="region of interest" description="Disordered" evidence="1">
    <location>
        <begin position="163"/>
        <end position="189"/>
    </location>
</feature>
<feature type="transmembrane region" description="Helical" evidence="2">
    <location>
        <begin position="134"/>
        <end position="154"/>
    </location>
</feature>
<dbReference type="Proteomes" id="UP000575985">
    <property type="component" value="Unassembled WGS sequence"/>
</dbReference>
<feature type="transmembrane region" description="Helical" evidence="2">
    <location>
        <begin position="92"/>
        <end position="114"/>
    </location>
</feature>
<reference evidence="3 4" key="1">
    <citation type="submission" date="2020-07" db="EMBL/GenBank/DDBJ databases">
        <title>Sequencing the genomes of 1000 actinobacteria strains.</title>
        <authorList>
            <person name="Klenk H.-P."/>
        </authorList>
    </citation>
    <scope>NUCLEOTIDE SEQUENCE [LARGE SCALE GENOMIC DNA]</scope>
    <source>
        <strain evidence="3 4">DSM 45927</strain>
    </source>
</reference>
<keyword evidence="4" id="KW-1185">Reference proteome</keyword>
<keyword evidence="2" id="KW-0812">Transmembrane</keyword>
<feature type="transmembrane region" description="Helical" evidence="2">
    <location>
        <begin position="52"/>
        <end position="80"/>
    </location>
</feature>
<gene>
    <name evidence="3" type="ORF">HNR12_004298</name>
</gene>
<sequence>MRRPPALPPPARKAVLTVHVLASVGWAGLHAAVLTLVAAGLAAGEPERTGMLYGAAATLVQLLVLPVSLVALASGLALALGTPWGLFRHWWVAAKLGLTALLVAGSNLSLGPGVVELAEAAEGGAVLPPTLEGARMVTALSVALTVLAATTLLSTVKPFGRVRRAGRGRPDRSAPAAAPTAREHLGAAR</sequence>
<keyword evidence="2" id="KW-1133">Transmembrane helix</keyword>
<protein>
    <submittedName>
        <fullName evidence="3">Putative membrane protein</fullName>
    </submittedName>
</protein>
<evidence type="ECO:0000313" key="4">
    <source>
        <dbReference type="Proteomes" id="UP000575985"/>
    </source>
</evidence>
<dbReference type="EMBL" id="JACCFO010000001">
    <property type="protein sequence ID" value="NYI98021.1"/>
    <property type="molecule type" value="Genomic_DNA"/>
</dbReference>
<dbReference type="AlphaFoldDB" id="A0A853BU46"/>
<keyword evidence="2" id="KW-0472">Membrane</keyword>
<proteinExistence type="predicted"/>
<organism evidence="3 4">
    <name type="scientific">Streptomonospora nanhaiensis</name>
    <dbReference type="NCBI Taxonomy" id="1323731"/>
    <lineage>
        <taxon>Bacteria</taxon>
        <taxon>Bacillati</taxon>
        <taxon>Actinomycetota</taxon>
        <taxon>Actinomycetes</taxon>
        <taxon>Streptosporangiales</taxon>
        <taxon>Nocardiopsidaceae</taxon>
        <taxon>Streptomonospora</taxon>
    </lineage>
</organism>
<comment type="caution">
    <text evidence="3">The sequence shown here is derived from an EMBL/GenBank/DDBJ whole genome shotgun (WGS) entry which is preliminary data.</text>
</comment>
<evidence type="ECO:0000313" key="3">
    <source>
        <dbReference type="EMBL" id="NYI98021.1"/>
    </source>
</evidence>
<accession>A0A853BU46</accession>
<evidence type="ECO:0000256" key="2">
    <source>
        <dbReference type="SAM" id="Phobius"/>
    </source>
</evidence>
<dbReference type="RefSeq" id="WP_338119810.1">
    <property type="nucleotide sequence ID" value="NZ_JACCFO010000001.1"/>
</dbReference>
<evidence type="ECO:0000256" key="1">
    <source>
        <dbReference type="SAM" id="MobiDB-lite"/>
    </source>
</evidence>
<name>A0A853BU46_9ACTN</name>